<comment type="caution">
    <text evidence="8">The sequence shown here is derived from an EMBL/GenBank/DDBJ whole genome shotgun (WGS) entry which is preliminary data.</text>
</comment>
<keyword evidence="3" id="KW-1003">Cell membrane</keyword>
<dbReference type="InterPro" id="IPR014047">
    <property type="entry name" value="Chr_Tranpt_l_chain"/>
</dbReference>
<evidence type="ECO:0000256" key="1">
    <source>
        <dbReference type="ARBA" id="ARBA00004651"/>
    </source>
</evidence>
<dbReference type="Pfam" id="PF02417">
    <property type="entry name" value="Chromate_transp"/>
    <property type="match status" value="2"/>
</dbReference>
<dbReference type="NCBIfam" id="TIGR00937">
    <property type="entry name" value="2A51"/>
    <property type="match status" value="1"/>
</dbReference>
<keyword evidence="6 7" id="KW-0472">Membrane</keyword>
<keyword evidence="9" id="KW-1185">Reference proteome</keyword>
<dbReference type="EMBL" id="WBOF01000002">
    <property type="protein sequence ID" value="MQS16288.1"/>
    <property type="molecule type" value="Genomic_DNA"/>
</dbReference>
<dbReference type="InterPro" id="IPR003370">
    <property type="entry name" value="Chromate_transpt"/>
</dbReference>
<evidence type="ECO:0000256" key="2">
    <source>
        <dbReference type="ARBA" id="ARBA00005262"/>
    </source>
</evidence>
<dbReference type="Proteomes" id="UP000450000">
    <property type="component" value="Unassembled WGS sequence"/>
</dbReference>
<evidence type="ECO:0000256" key="6">
    <source>
        <dbReference type="ARBA" id="ARBA00023136"/>
    </source>
</evidence>
<proteinExistence type="inferred from homology"/>
<feature type="transmembrane region" description="Helical" evidence="7">
    <location>
        <begin position="148"/>
        <end position="168"/>
    </location>
</feature>
<dbReference type="AlphaFoldDB" id="A0A6N7L1B4"/>
<dbReference type="PIRSF" id="PIRSF004810">
    <property type="entry name" value="ChrA"/>
    <property type="match status" value="1"/>
</dbReference>
<dbReference type="PANTHER" id="PTHR43663">
    <property type="entry name" value="CHROMATE TRANSPORT PROTEIN-RELATED"/>
    <property type="match status" value="1"/>
</dbReference>
<evidence type="ECO:0000256" key="5">
    <source>
        <dbReference type="ARBA" id="ARBA00022989"/>
    </source>
</evidence>
<evidence type="ECO:0000256" key="3">
    <source>
        <dbReference type="ARBA" id="ARBA00022475"/>
    </source>
</evidence>
<feature type="transmembrane region" description="Helical" evidence="7">
    <location>
        <begin position="197"/>
        <end position="216"/>
    </location>
</feature>
<evidence type="ECO:0000313" key="9">
    <source>
        <dbReference type="Proteomes" id="UP000450000"/>
    </source>
</evidence>
<gene>
    <name evidence="8" type="primary">chrA</name>
    <name evidence="8" type="ORF">F7Q99_29750</name>
</gene>
<dbReference type="OrthoDB" id="8969999at2"/>
<dbReference type="PANTHER" id="PTHR43663:SF1">
    <property type="entry name" value="CHROMATE TRANSPORTER"/>
    <property type="match status" value="1"/>
</dbReference>
<feature type="transmembrane region" description="Helical" evidence="7">
    <location>
        <begin position="256"/>
        <end position="273"/>
    </location>
</feature>
<feature type="transmembrane region" description="Helical" evidence="7">
    <location>
        <begin position="111"/>
        <end position="136"/>
    </location>
</feature>
<reference evidence="8 9" key="1">
    <citation type="submission" date="2019-09" db="EMBL/GenBank/DDBJ databases">
        <title>Genome Sequences of Streptomyces kaniharaensis ATCC 21070.</title>
        <authorList>
            <person name="Zhu W."/>
            <person name="De Crecy-Lagard V."/>
            <person name="Richards N.G."/>
        </authorList>
    </citation>
    <scope>NUCLEOTIDE SEQUENCE [LARGE SCALE GENOMIC DNA]</scope>
    <source>
        <strain evidence="8 9">SF-557</strain>
    </source>
</reference>
<dbReference type="GO" id="GO:0005886">
    <property type="term" value="C:plasma membrane"/>
    <property type="evidence" value="ECO:0007669"/>
    <property type="project" value="UniProtKB-SubCell"/>
</dbReference>
<feature type="transmembrane region" description="Helical" evidence="7">
    <location>
        <begin position="285"/>
        <end position="310"/>
    </location>
</feature>
<keyword evidence="4 7" id="KW-0812">Transmembrane</keyword>
<evidence type="ECO:0000256" key="7">
    <source>
        <dbReference type="SAM" id="Phobius"/>
    </source>
</evidence>
<name>A0A6N7L1B4_9ACTN</name>
<protein>
    <submittedName>
        <fullName evidence="8">Chromate efflux transporter</fullName>
    </submittedName>
</protein>
<feature type="transmembrane region" description="Helical" evidence="7">
    <location>
        <begin position="349"/>
        <end position="369"/>
    </location>
</feature>
<dbReference type="GO" id="GO:0015109">
    <property type="term" value="F:chromate transmembrane transporter activity"/>
    <property type="evidence" value="ECO:0007669"/>
    <property type="project" value="InterPro"/>
</dbReference>
<dbReference type="InterPro" id="IPR052518">
    <property type="entry name" value="CHR_Transporter"/>
</dbReference>
<organism evidence="8 9">
    <name type="scientific">Streptomyces kaniharaensis</name>
    <dbReference type="NCBI Taxonomy" id="212423"/>
    <lineage>
        <taxon>Bacteria</taxon>
        <taxon>Bacillati</taxon>
        <taxon>Actinomycetota</taxon>
        <taxon>Actinomycetes</taxon>
        <taxon>Kitasatosporales</taxon>
        <taxon>Streptomycetaceae</taxon>
        <taxon>Streptomyces</taxon>
    </lineage>
</organism>
<feature type="transmembrane region" description="Helical" evidence="7">
    <location>
        <begin position="316"/>
        <end position="337"/>
    </location>
</feature>
<evidence type="ECO:0000313" key="8">
    <source>
        <dbReference type="EMBL" id="MQS16288.1"/>
    </source>
</evidence>
<sequence>MSSCNPGYIERVSSPSAFHGIPDDEAPSVPTPVPAADGAGFTAVLRYFLRLGTWGFGGPIAVVGYMQRDLVEQRGWIARQDFLDGVALGQTMPGPLAAQVAMWVGYLKRGALGAAATALAFIGPSFLMVSAVAAVYSHYSGLSVVQSLFYGIAPAVMAIIAIAAYKLLRLTNTKDWRAWTISAVVFAVTATTGREPIYLIVGAGLLLILLDARPALRWPRFGNRLNGIGPLPLALGTLGTGGTLTSLGLFFLKTGALVFGSGLAIVPLLREGVVTQHHWLTQAQFLDAVAMGLITPGPVVITAGFIGYLVAGPTGALVATVAIFTPIYLGVVIPGRWFVRHRDNHQVKAFVTGATAAAAGALAGAVVVLTRQAVTDLPTTAIALATLGLLWRFKIPEPYVVLTAGALGLALH</sequence>
<keyword evidence="5 7" id="KW-1133">Transmembrane helix</keyword>
<comment type="subcellular location">
    <subcellularLocation>
        <location evidence="1">Cell membrane</location>
        <topology evidence="1">Multi-pass membrane protein</topology>
    </subcellularLocation>
</comment>
<evidence type="ECO:0000256" key="4">
    <source>
        <dbReference type="ARBA" id="ARBA00022692"/>
    </source>
</evidence>
<comment type="similarity">
    <text evidence="2">Belongs to the chromate ion transporter (CHR) (TC 2.A.51) family.</text>
</comment>
<accession>A0A6N7L1B4</accession>